<sequence>MKDCKKKRQIAIISFTFTQIDLLKGLLKDGKPLKHYNLLLIDDDLISLELMSTFLDTENFHLFTAPDGQAAYDLIMQKSPGFFSCIVSDVSMPNLDGIGLLKRIKEDENRKVLPFILQTSDRNPENIKKTLELGAFYYLIKPITRETLKSVVNAALKDYENHLETHNTVQHLMRIMPLMQAATFHYKTLDEAKSLSSLLALMTHDPKNISIGLFEIFANAVEHGNLGITYDEKTALINQNQLNADIQRRLSLPEYRDKFVTVNVSMENHKLQVTVTDMGNGFDFEKYLEFSIDRIMDNHGRGIMMAKSLSFDELIYSNGGRTVSCWVHPPVNSAEKVD</sequence>
<dbReference type="InterPro" id="IPR001789">
    <property type="entry name" value="Sig_transdc_resp-reg_receiver"/>
</dbReference>
<protein>
    <submittedName>
        <fullName evidence="4">Two-component system response regulator</fullName>
    </submittedName>
</protein>
<dbReference type="CDD" id="cd16936">
    <property type="entry name" value="HATPase_RsbW-like"/>
    <property type="match status" value="1"/>
</dbReference>
<dbReference type="SUPFAM" id="SSF52172">
    <property type="entry name" value="CheY-like"/>
    <property type="match status" value="1"/>
</dbReference>
<feature type="domain" description="Response regulatory" evidence="3">
    <location>
        <begin position="37"/>
        <end position="156"/>
    </location>
</feature>
<dbReference type="InterPro" id="IPR003594">
    <property type="entry name" value="HATPase_dom"/>
</dbReference>
<keyword evidence="1 2" id="KW-0597">Phosphoprotein</keyword>
<evidence type="ECO:0000313" key="5">
    <source>
        <dbReference type="Proteomes" id="UP000501466"/>
    </source>
</evidence>
<evidence type="ECO:0000313" key="4">
    <source>
        <dbReference type="EMBL" id="BBP44260.1"/>
    </source>
</evidence>
<evidence type="ECO:0000256" key="2">
    <source>
        <dbReference type="PROSITE-ProRule" id="PRU00169"/>
    </source>
</evidence>
<dbReference type="EMBL" id="AP021888">
    <property type="protein sequence ID" value="BBP44260.1"/>
    <property type="molecule type" value="Genomic_DNA"/>
</dbReference>
<reference evidence="5" key="1">
    <citation type="submission" date="2019-11" db="EMBL/GenBank/DDBJ databases">
        <title>Isolation and characterization of two novel species in the genus Thiomicrorhabdus.</title>
        <authorList>
            <person name="Mochizuki J."/>
            <person name="Kojima H."/>
            <person name="Fukui M."/>
        </authorList>
    </citation>
    <scope>NUCLEOTIDE SEQUENCE [LARGE SCALE GENOMIC DNA]</scope>
    <source>
        <strain evidence="5">AkT22</strain>
    </source>
</reference>
<proteinExistence type="predicted"/>
<dbReference type="InterPro" id="IPR050595">
    <property type="entry name" value="Bact_response_regulator"/>
</dbReference>
<organism evidence="4 5">
    <name type="scientific">Thiosulfativibrio zosterae</name>
    <dbReference type="NCBI Taxonomy" id="2675053"/>
    <lineage>
        <taxon>Bacteria</taxon>
        <taxon>Pseudomonadati</taxon>
        <taxon>Pseudomonadota</taxon>
        <taxon>Gammaproteobacteria</taxon>
        <taxon>Thiotrichales</taxon>
        <taxon>Piscirickettsiaceae</taxon>
        <taxon>Thiosulfativibrio</taxon>
    </lineage>
</organism>
<gene>
    <name evidence="4" type="ORF">THMIRHAT_20060</name>
</gene>
<evidence type="ECO:0000259" key="3">
    <source>
        <dbReference type="PROSITE" id="PS50110"/>
    </source>
</evidence>
<keyword evidence="5" id="KW-1185">Reference proteome</keyword>
<dbReference type="Proteomes" id="UP000501466">
    <property type="component" value="Chromosome"/>
</dbReference>
<dbReference type="AlphaFoldDB" id="A0A6F8PQJ4"/>
<dbReference type="SUPFAM" id="SSF55874">
    <property type="entry name" value="ATPase domain of HSP90 chaperone/DNA topoisomerase II/histidine kinase"/>
    <property type="match status" value="1"/>
</dbReference>
<feature type="modified residue" description="4-aspartylphosphate" evidence="2">
    <location>
        <position position="89"/>
    </location>
</feature>
<dbReference type="SMART" id="SM00448">
    <property type="entry name" value="REC"/>
    <property type="match status" value="1"/>
</dbReference>
<evidence type="ECO:0000256" key="1">
    <source>
        <dbReference type="ARBA" id="ARBA00022553"/>
    </source>
</evidence>
<dbReference type="PANTHER" id="PTHR44591">
    <property type="entry name" value="STRESS RESPONSE REGULATOR PROTEIN 1"/>
    <property type="match status" value="1"/>
</dbReference>
<dbReference type="Pfam" id="PF13581">
    <property type="entry name" value="HATPase_c_2"/>
    <property type="match status" value="1"/>
</dbReference>
<dbReference type="InterPro" id="IPR036890">
    <property type="entry name" value="HATPase_C_sf"/>
</dbReference>
<dbReference type="PROSITE" id="PS50110">
    <property type="entry name" value="RESPONSE_REGULATORY"/>
    <property type="match status" value="1"/>
</dbReference>
<dbReference type="GO" id="GO:0000160">
    <property type="term" value="P:phosphorelay signal transduction system"/>
    <property type="evidence" value="ECO:0007669"/>
    <property type="project" value="InterPro"/>
</dbReference>
<dbReference type="Gene3D" id="3.30.565.10">
    <property type="entry name" value="Histidine kinase-like ATPase, C-terminal domain"/>
    <property type="match status" value="1"/>
</dbReference>
<name>A0A6F8PQJ4_9GAMM</name>
<dbReference type="KEGG" id="tzo:THMIRHAT_20060"/>
<dbReference type="InterPro" id="IPR011006">
    <property type="entry name" value="CheY-like_superfamily"/>
</dbReference>
<dbReference type="Gene3D" id="3.40.50.2300">
    <property type="match status" value="1"/>
</dbReference>
<dbReference type="CDD" id="cd00156">
    <property type="entry name" value="REC"/>
    <property type="match status" value="1"/>
</dbReference>
<dbReference type="PANTHER" id="PTHR44591:SF3">
    <property type="entry name" value="RESPONSE REGULATORY DOMAIN-CONTAINING PROTEIN"/>
    <property type="match status" value="1"/>
</dbReference>
<accession>A0A6F8PQJ4</accession>
<dbReference type="Pfam" id="PF00072">
    <property type="entry name" value="Response_reg"/>
    <property type="match status" value="1"/>
</dbReference>